<keyword evidence="5" id="KW-0732">Signal</keyword>
<reference evidence="7 8" key="1">
    <citation type="submission" date="2016-05" db="EMBL/GenBank/DDBJ databases">
        <title>Single-cell genome of chain-forming Candidatus Thiomargarita nelsonii and comparison to other large sulfur-oxidizing bacteria.</title>
        <authorList>
            <person name="Winkel M."/>
            <person name="Salman V."/>
            <person name="Woyke T."/>
            <person name="Schulz-Vogt H."/>
            <person name="Richter M."/>
            <person name="Flood B."/>
            <person name="Bailey J."/>
            <person name="Amann R."/>
            <person name="Mussmann M."/>
        </authorList>
    </citation>
    <scope>NUCLEOTIDE SEQUENCE [LARGE SCALE GENOMIC DNA]</scope>
    <source>
        <strain evidence="7 8">THI036</strain>
    </source>
</reference>
<dbReference type="InterPro" id="IPR006665">
    <property type="entry name" value="OmpA-like"/>
</dbReference>
<protein>
    <submittedName>
        <fullName evidence="7">Secreted protein containing Outer membrane protein, OmpA/MotB</fullName>
    </submittedName>
</protein>
<evidence type="ECO:0000256" key="1">
    <source>
        <dbReference type="ARBA" id="ARBA00004442"/>
    </source>
</evidence>
<dbReference type="AlphaFoldDB" id="A0A176RT16"/>
<organism evidence="7 8">
    <name type="scientific">Candidatus Thiomargarita nelsonii</name>
    <dbReference type="NCBI Taxonomy" id="1003181"/>
    <lineage>
        <taxon>Bacteria</taxon>
        <taxon>Pseudomonadati</taxon>
        <taxon>Pseudomonadota</taxon>
        <taxon>Gammaproteobacteria</taxon>
        <taxon>Thiotrichales</taxon>
        <taxon>Thiotrichaceae</taxon>
        <taxon>Thiomargarita</taxon>
    </lineage>
</organism>
<evidence type="ECO:0000256" key="3">
    <source>
        <dbReference type="ARBA" id="ARBA00023237"/>
    </source>
</evidence>
<gene>
    <name evidence="7" type="ORF">THIOM_005507</name>
</gene>
<dbReference type="SUPFAM" id="SSF103088">
    <property type="entry name" value="OmpA-like"/>
    <property type="match status" value="1"/>
</dbReference>
<accession>A0A176RT16</accession>
<comment type="subcellular location">
    <subcellularLocation>
        <location evidence="1">Cell outer membrane</location>
    </subcellularLocation>
</comment>
<evidence type="ECO:0000256" key="2">
    <source>
        <dbReference type="ARBA" id="ARBA00023136"/>
    </source>
</evidence>
<dbReference type="PRINTS" id="PR01021">
    <property type="entry name" value="OMPADOMAIN"/>
</dbReference>
<evidence type="ECO:0000256" key="4">
    <source>
        <dbReference type="PROSITE-ProRule" id="PRU00473"/>
    </source>
</evidence>
<keyword evidence="3" id="KW-0998">Cell outer membrane</keyword>
<dbReference type="GO" id="GO:0009279">
    <property type="term" value="C:cell outer membrane"/>
    <property type="evidence" value="ECO:0007669"/>
    <property type="project" value="UniProtKB-SubCell"/>
</dbReference>
<dbReference type="Proteomes" id="UP000076962">
    <property type="component" value="Unassembled WGS sequence"/>
</dbReference>
<dbReference type="Gene3D" id="3.30.1330.60">
    <property type="entry name" value="OmpA-like domain"/>
    <property type="match status" value="1"/>
</dbReference>
<dbReference type="InterPro" id="IPR036737">
    <property type="entry name" value="OmpA-like_sf"/>
</dbReference>
<dbReference type="PANTHER" id="PTHR30329">
    <property type="entry name" value="STATOR ELEMENT OF FLAGELLAR MOTOR COMPLEX"/>
    <property type="match status" value="1"/>
</dbReference>
<sequence length="184" mass="20761">MRIKVMKHHLLIYPSILLLACYNAYAADDVKMYDKIPTKAELLADLKPSSLATKSASSTCYDQNFKAKTVGISINFPFNSFKLTKKARQFADRLGDVLSADELRDCDFEIEGHTDSSGSEAYNNKLSIKRANAVTTYLINHHGINPARLKAIGYGEERLLSSIHSRSYKQRRVQVKNVGRFNKK</sequence>
<feature type="chain" id="PRO_5008048907" evidence="5">
    <location>
        <begin position="27"/>
        <end position="184"/>
    </location>
</feature>
<dbReference type="Pfam" id="PF00691">
    <property type="entry name" value="OmpA"/>
    <property type="match status" value="1"/>
</dbReference>
<evidence type="ECO:0000259" key="6">
    <source>
        <dbReference type="PROSITE" id="PS51123"/>
    </source>
</evidence>
<evidence type="ECO:0000313" key="7">
    <source>
        <dbReference type="EMBL" id="OAD18885.1"/>
    </source>
</evidence>
<dbReference type="InterPro" id="IPR050330">
    <property type="entry name" value="Bact_OuterMem_StrucFunc"/>
</dbReference>
<dbReference type="InterPro" id="IPR006664">
    <property type="entry name" value="OMP_bac"/>
</dbReference>
<dbReference type="PROSITE" id="PS51123">
    <property type="entry name" value="OMPA_2"/>
    <property type="match status" value="1"/>
</dbReference>
<evidence type="ECO:0000313" key="8">
    <source>
        <dbReference type="Proteomes" id="UP000076962"/>
    </source>
</evidence>
<dbReference type="PROSITE" id="PS51257">
    <property type="entry name" value="PROKAR_LIPOPROTEIN"/>
    <property type="match status" value="1"/>
</dbReference>
<feature type="domain" description="OmpA-like" evidence="6">
    <location>
        <begin position="63"/>
        <end position="181"/>
    </location>
</feature>
<name>A0A176RT16_9GAMM</name>
<keyword evidence="2 4" id="KW-0472">Membrane</keyword>
<dbReference type="PANTHER" id="PTHR30329:SF21">
    <property type="entry name" value="LIPOPROTEIN YIAD-RELATED"/>
    <property type="match status" value="1"/>
</dbReference>
<evidence type="ECO:0000256" key="5">
    <source>
        <dbReference type="SAM" id="SignalP"/>
    </source>
</evidence>
<comment type="caution">
    <text evidence="7">The sequence shown here is derived from an EMBL/GenBank/DDBJ whole genome shotgun (WGS) entry which is preliminary data.</text>
</comment>
<proteinExistence type="predicted"/>
<dbReference type="EMBL" id="LUTY01003044">
    <property type="protein sequence ID" value="OAD18885.1"/>
    <property type="molecule type" value="Genomic_DNA"/>
</dbReference>
<feature type="signal peptide" evidence="5">
    <location>
        <begin position="1"/>
        <end position="26"/>
    </location>
</feature>
<keyword evidence="8" id="KW-1185">Reference proteome</keyword>
<dbReference type="CDD" id="cd07185">
    <property type="entry name" value="OmpA_C-like"/>
    <property type="match status" value="1"/>
</dbReference>